<keyword evidence="4" id="KW-1185">Reference proteome</keyword>
<dbReference type="PANTHER" id="PTHR33164">
    <property type="entry name" value="TRANSCRIPTIONAL REGULATOR, MARR FAMILY"/>
    <property type="match status" value="1"/>
</dbReference>
<dbReference type="InterPro" id="IPR036388">
    <property type="entry name" value="WH-like_DNA-bd_sf"/>
</dbReference>
<dbReference type="SMART" id="SM00347">
    <property type="entry name" value="HTH_MARR"/>
    <property type="match status" value="1"/>
</dbReference>
<dbReference type="PROSITE" id="PS50995">
    <property type="entry name" value="HTH_MARR_2"/>
    <property type="match status" value="1"/>
</dbReference>
<dbReference type="PANTHER" id="PTHR33164:SF89">
    <property type="entry name" value="MARR FAMILY REGULATORY PROTEIN"/>
    <property type="match status" value="1"/>
</dbReference>
<dbReference type="Proteomes" id="UP001597417">
    <property type="component" value="Unassembled WGS sequence"/>
</dbReference>
<dbReference type="InterPro" id="IPR036390">
    <property type="entry name" value="WH_DNA-bd_sf"/>
</dbReference>
<organism evidence="3 4">
    <name type="scientific">Amycolatopsis pigmentata</name>
    <dbReference type="NCBI Taxonomy" id="450801"/>
    <lineage>
        <taxon>Bacteria</taxon>
        <taxon>Bacillati</taxon>
        <taxon>Actinomycetota</taxon>
        <taxon>Actinomycetes</taxon>
        <taxon>Pseudonocardiales</taxon>
        <taxon>Pseudonocardiaceae</taxon>
        <taxon>Amycolatopsis</taxon>
    </lineage>
</organism>
<dbReference type="InterPro" id="IPR000835">
    <property type="entry name" value="HTH_MarR-typ"/>
</dbReference>
<dbReference type="InterPro" id="IPR039422">
    <property type="entry name" value="MarR/SlyA-like"/>
</dbReference>
<evidence type="ECO:0000313" key="4">
    <source>
        <dbReference type="Proteomes" id="UP001597417"/>
    </source>
</evidence>
<dbReference type="PRINTS" id="PR00598">
    <property type="entry name" value="HTHMARR"/>
</dbReference>
<dbReference type="RefSeq" id="WP_378267065.1">
    <property type="nucleotide sequence ID" value="NZ_JBHUKR010000011.1"/>
</dbReference>
<sequence length="173" mass="19774">MKPNEVRDRRRRSRPRADGDDQDTARAQPSIDSEITWLLHRAAQRMRAATDEQAEQHGIRLRDHIVLSAIARYPDLTQIELAKSLGLDKTTLMLQLDRMERMGLVVRHLDPRDRRRRIPECTGFGHAVRARVAEASASVEASALSDFTEDQVRLFRQMLFTIIGDSEDKGSCL</sequence>
<proteinExistence type="predicted"/>
<feature type="domain" description="HTH marR-type" evidence="2">
    <location>
        <begin position="32"/>
        <end position="164"/>
    </location>
</feature>
<evidence type="ECO:0000313" key="3">
    <source>
        <dbReference type="EMBL" id="MFD2419047.1"/>
    </source>
</evidence>
<evidence type="ECO:0000256" key="1">
    <source>
        <dbReference type="SAM" id="MobiDB-lite"/>
    </source>
</evidence>
<dbReference type="SUPFAM" id="SSF46785">
    <property type="entry name" value="Winged helix' DNA-binding domain"/>
    <property type="match status" value="1"/>
</dbReference>
<accession>A0ABW5FYX6</accession>
<evidence type="ECO:0000259" key="2">
    <source>
        <dbReference type="PROSITE" id="PS50995"/>
    </source>
</evidence>
<name>A0ABW5FYX6_9PSEU</name>
<dbReference type="Pfam" id="PF12802">
    <property type="entry name" value="MarR_2"/>
    <property type="match status" value="1"/>
</dbReference>
<reference evidence="4" key="1">
    <citation type="journal article" date="2019" name="Int. J. Syst. Evol. Microbiol.">
        <title>The Global Catalogue of Microorganisms (GCM) 10K type strain sequencing project: providing services to taxonomists for standard genome sequencing and annotation.</title>
        <authorList>
            <consortium name="The Broad Institute Genomics Platform"/>
            <consortium name="The Broad Institute Genome Sequencing Center for Infectious Disease"/>
            <person name="Wu L."/>
            <person name="Ma J."/>
        </authorList>
    </citation>
    <scope>NUCLEOTIDE SEQUENCE [LARGE SCALE GENOMIC DNA]</scope>
    <source>
        <strain evidence="4">CGMCC 4.7645</strain>
    </source>
</reference>
<dbReference type="Gene3D" id="1.10.10.10">
    <property type="entry name" value="Winged helix-like DNA-binding domain superfamily/Winged helix DNA-binding domain"/>
    <property type="match status" value="1"/>
</dbReference>
<comment type="caution">
    <text evidence="3">The sequence shown here is derived from an EMBL/GenBank/DDBJ whole genome shotgun (WGS) entry which is preliminary data.</text>
</comment>
<dbReference type="EMBL" id="JBHUKR010000011">
    <property type="protein sequence ID" value="MFD2419047.1"/>
    <property type="molecule type" value="Genomic_DNA"/>
</dbReference>
<protein>
    <submittedName>
        <fullName evidence="3">MarR family winged helix-turn-helix transcriptional regulator</fullName>
    </submittedName>
</protein>
<gene>
    <name evidence="3" type="ORF">ACFSXZ_22200</name>
</gene>
<feature type="region of interest" description="Disordered" evidence="1">
    <location>
        <begin position="1"/>
        <end position="29"/>
    </location>
</feature>